<evidence type="ECO:0000256" key="2">
    <source>
        <dbReference type="SAM" id="Phobius"/>
    </source>
</evidence>
<feature type="compositionally biased region" description="Polar residues" evidence="1">
    <location>
        <begin position="22"/>
        <end position="35"/>
    </location>
</feature>
<organism evidence="3 4">
    <name type="scientific">Microthyrium microscopicum</name>
    <dbReference type="NCBI Taxonomy" id="703497"/>
    <lineage>
        <taxon>Eukaryota</taxon>
        <taxon>Fungi</taxon>
        <taxon>Dikarya</taxon>
        <taxon>Ascomycota</taxon>
        <taxon>Pezizomycotina</taxon>
        <taxon>Dothideomycetes</taxon>
        <taxon>Dothideomycetes incertae sedis</taxon>
        <taxon>Microthyriales</taxon>
        <taxon>Microthyriaceae</taxon>
        <taxon>Microthyrium</taxon>
    </lineage>
</organism>
<dbReference type="EMBL" id="MU004237">
    <property type="protein sequence ID" value="KAF2667742.1"/>
    <property type="molecule type" value="Genomic_DNA"/>
</dbReference>
<dbReference type="AlphaFoldDB" id="A0A6A6U6F3"/>
<keyword evidence="2" id="KW-0812">Transmembrane</keyword>
<accession>A0A6A6U6F3</accession>
<proteinExistence type="predicted"/>
<name>A0A6A6U6F3_9PEZI</name>
<reference evidence="3" key="1">
    <citation type="journal article" date="2020" name="Stud. Mycol.">
        <title>101 Dothideomycetes genomes: a test case for predicting lifestyles and emergence of pathogens.</title>
        <authorList>
            <person name="Haridas S."/>
            <person name="Albert R."/>
            <person name="Binder M."/>
            <person name="Bloem J."/>
            <person name="Labutti K."/>
            <person name="Salamov A."/>
            <person name="Andreopoulos B."/>
            <person name="Baker S."/>
            <person name="Barry K."/>
            <person name="Bills G."/>
            <person name="Bluhm B."/>
            <person name="Cannon C."/>
            <person name="Castanera R."/>
            <person name="Culley D."/>
            <person name="Daum C."/>
            <person name="Ezra D."/>
            <person name="Gonzalez J."/>
            <person name="Henrissat B."/>
            <person name="Kuo A."/>
            <person name="Liang C."/>
            <person name="Lipzen A."/>
            <person name="Lutzoni F."/>
            <person name="Magnuson J."/>
            <person name="Mondo S."/>
            <person name="Nolan M."/>
            <person name="Ohm R."/>
            <person name="Pangilinan J."/>
            <person name="Park H.-J."/>
            <person name="Ramirez L."/>
            <person name="Alfaro M."/>
            <person name="Sun H."/>
            <person name="Tritt A."/>
            <person name="Yoshinaga Y."/>
            <person name="Zwiers L.-H."/>
            <person name="Turgeon B."/>
            <person name="Goodwin S."/>
            <person name="Spatafora J."/>
            <person name="Crous P."/>
            <person name="Grigoriev I."/>
        </authorList>
    </citation>
    <scope>NUCLEOTIDE SEQUENCE</scope>
    <source>
        <strain evidence="3">CBS 115976</strain>
    </source>
</reference>
<feature type="transmembrane region" description="Helical" evidence="2">
    <location>
        <begin position="147"/>
        <end position="169"/>
    </location>
</feature>
<protein>
    <submittedName>
        <fullName evidence="3">Uncharacterized protein</fullName>
    </submittedName>
</protein>
<keyword evidence="4" id="KW-1185">Reference proteome</keyword>
<feature type="compositionally biased region" description="Polar residues" evidence="1">
    <location>
        <begin position="1"/>
        <end position="13"/>
    </location>
</feature>
<feature type="compositionally biased region" description="Basic and acidic residues" evidence="1">
    <location>
        <begin position="57"/>
        <end position="85"/>
    </location>
</feature>
<feature type="transmembrane region" description="Helical" evidence="2">
    <location>
        <begin position="260"/>
        <end position="278"/>
    </location>
</feature>
<evidence type="ECO:0000313" key="3">
    <source>
        <dbReference type="EMBL" id="KAF2667742.1"/>
    </source>
</evidence>
<feature type="region of interest" description="Disordered" evidence="1">
    <location>
        <begin position="1"/>
        <end position="97"/>
    </location>
</feature>
<keyword evidence="2" id="KW-0472">Membrane</keyword>
<sequence length="805" mass="87111">MATPTQSSELTIDTTRDDSVVNGPQSSNPTETAGNMQEAEDKTGLTDSIQNTLHGMDSQRHDSLSDKDSQEEKSHFTANSRHTDLESLADTGSSSQSRGQRYTSAVFESIGLAIVYNIIAKICKWQIKEEKKLVIGTSWKHRLVRCIFYLVPVFACIVLLAFNLGNYYIGGELSGAEGEDPQKLAALQFAAKLHELLMIASLVSILVTIIRLELTVKDGGLPFGAIFSPQQIQSIDILWSPEFWGTIKYSKKAEKPRRKVNSIIFCIIIFALLGLSVGPSSAILMRPRLQDWRAGGTPFWIRGTESLLFPSVISDSENLTGCITAGYHASCPSEAWETINQNLVSFWPRMLNDAMVPETVRVESLQSTRDLRSSTRSNNNTIFRNAYTVATVPVSFIADTLTELAKGWYLASLNSTSHLKFFLDVTHSVNAPQPMVVARCTRIPVASNQTTIAFPVLGSISLAGGTQPDAALGVLNRNVSDTSNGLAHNVTNFIQQALASPAPKPNLYWIDDPKLLQAADATLAIAAFIPAAGSISDSLYCCSMDSRFINATVYTLRTAIKVAQSTEYTGAGTIGTNLPKVYPSAAWSKYLNPIISGTNASIFETMAATAGLWSNESLPQEFLENTEPALEQMLAALLANGIGRLNYNFSLAGNQANDFGRQLLSKNGGIDFGGNAFVVTAAEQAQATKFQLEATVNGYAYATDGATQKAAITVLFLYSSTVIAYVIYLLCTKSPTTPSWGKPAEIAALAVNSDRADELRNTGAGISTVSVFENKVSIIAQGNHLQMVFGNEDGGGIVQRDRRYG</sequence>
<dbReference type="Proteomes" id="UP000799302">
    <property type="component" value="Unassembled WGS sequence"/>
</dbReference>
<evidence type="ECO:0000256" key="1">
    <source>
        <dbReference type="SAM" id="MobiDB-lite"/>
    </source>
</evidence>
<evidence type="ECO:0000313" key="4">
    <source>
        <dbReference type="Proteomes" id="UP000799302"/>
    </source>
</evidence>
<feature type="transmembrane region" description="Helical" evidence="2">
    <location>
        <begin position="710"/>
        <end position="731"/>
    </location>
</feature>
<keyword evidence="2" id="KW-1133">Transmembrane helix</keyword>
<feature type="transmembrane region" description="Helical" evidence="2">
    <location>
        <begin position="189"/>
        <end position="210"/>
    </location>
</feature>
<dbReference type="OrthoDB" id="5342924at2759"/>
<gene>
    <name evidence="3" type="ORF">BT63DRAFT_299656</name>
</gene>